<evidence type="ECO:0000259" key="5">
    <source>
        <dbReference type="Pfam" id="PF13193"/>
    </source>
</evidence>
<name>A0ABP7NVR4_9ACTN</name>
<keyword evidence="2 6" id="KW-0436">Ligase</keyword>
<reference evidence="7" key="1">
    <citation type="journal article" date="2019" name="Int. J. Syst. Evol. Microbiol.">
        <title>The Global Catalogue of Microorganisms (GCM) 10K type strain sequencing project: providing services to taxonomists for standard genome sequencing and annotation.</title>
        <authorList>
            <consortium name="The Broad Institute Genomics Platform"/>
            <consortium name="The Broad Institute Genome Sequencing Center for Infectious Disease"/>
            <person name="Wu L."/>
            <person name="Ma J."/>
        </authorList>
    </citation>
    <scope>NUCLEOTIDE SEQUENCE [LARGE SCALE GENOMIC DNA]</scope>
    <source>
        <strain evidence="7">JCM 16923</strain>
    </source>
</reference>
<dbReference type="PANTHER" id="PTHR43201">
    <property type="entry name" value="ACYL-COA SYNTHETASE"/>
    <property type="match status" value="1"/>
</dbReference>
<gene>
    <name evidence="6" type="primary">fadD3</name>
    <name evidence="6" type="ORF">GCM10022231_12150</name>
</gene>
<dbReference type="InterPro" id="IPR045851">
    <property type="entry name" value="AMP-bd_C_sf"/>
</dbReference>
<dbReference type="SUPFAM" id="SSF56801">
    <property type="entry name" value="Acetyl-CoA synthetase-like"/>
    <property type="match status" value="1"/>
</dbReference>
<evidence type="ECO:0000259" key="4">
    <source>
        <dbReference type="Pfam" id="PF00501"/>
    </source>
</evidence>
<dbReference type="PANTHER" id="PTHR43201:SF5">
    <property type="entry name" value="MEDIUM-CHAIN ACYL-COA LIGASE ACSF2, MITOCHONDRIAL"/>
    <property type="match status" value="1"/>
</dbReference>
<evidence type="ECO:0000256" key="2">
    <source>
        <dbReference type="ARBA" id="ARBA00022598"/>
    </source>
</evidence>
<dbReference type="InterPro" id="IPR042099">
    <property type="entry name" value="ANL_N_sf"/>
</dbReference>
<protein>
    <submittedName>
        <fullName evidence="6">3-((3aS,4S,7aS)-7a-methyl-1, 5-dioxo-octahydro-1H- inden-4-yl)propanoate--CoA ligase FadD3</fullName>
    </submittedName>
</protein>
<dbReference type="EMBL" id="BAAAZW010000003">
    <property type="protein sequence ID" value="GAA3955168.1"/>
    <property type="molecule type" value="Genomic_DNA"/>
</dbReference>
<dbReference type="GO" id="GO:0016874">
    <property type="term" value="F:ligase activity"/>
    <property type="evidence" value="ECO:0007669"/>
    <property type="project" value="UniProtKB-KW"/>
</dbReference>
<dbReference type="Gene3D" id="3.30.300.30">
    <property type="match status" value="1"/>
</dbReference>
<evidence type="ECO:0000313" key="6">
    <source>
        <dbReference type="EMBL" id="GAA3955168.1"/>
    </source>
</evidence>
<evidence type="ECO:0000256" key="3">
    <source>
        <dbReference type="SAM" id="MobiDB-lite"/>
    </source>
</evidence>
<organism evidence="6 7">
    <name type="scientific">Gordonia caeni</name>
    <dbReference type="NCBI Taxonomy" id="1007097"/>
    <lineage>
        <taxon>Bacteria</taxon>
        <taxon>Bacillati</taxon>
        <taxon>Actinomycetota</taxon>
        <taxon>Actinomycetes</taxon>
        <taxon>Mycobacteriales</taxon>
        <taxon>Gordoniaceae</taxon>
        <taxon>Gordonia</taxon>
    </lineage>
</organism>
<feature type="domain" description="AMP-dependent synthetase/ligase" evidence="4">
    <location>
        <begin position="13"/>
        <end position="409"/>
    </location>
</feature>
<keyword evidence="7" id="KW-1185">Reference proteome</keyword>
<dbReference type="InterPro" id="IPR000873">
    <property type="entry name" value="AMP-dep_synth/lig_dom"/>
</dbReference>
<dbReference type="PROSITE" id="PS00455">
    <property type="entry name" value="AMP_BINDING"/>
    <property type="match status" value="1"/>
</dbReference>
<dbReference type="InterPro" id="IPR020845">
    <property type="entry name" value="AMP-binding_CS"/>
</dbReference>
<dbReference type="NCBIfam" id="NF005801">
    <property type="entry name" value="PRK07656.1"/>
    <property type="match status" value="1"/>
</dbReference>
<accession>A0ABP7NVR4</accession>
<sequence>MSPTPQTTPAALERARTQWPDRPAVRDHQWGDAVDLTWSELADEVATFAGALVDLGVEPGDRVAVWAPNSYHWPIAALGTHCAGAILVPLNTRYTVSEAQDIIDRSGALVVVAAGEFAGVDRLSEVLASPIAENRTVIGIPLASAPIERDAPSSIERDTPSPIEPDAPSPIERSRDHHVIAWDDFVGGATDAGIAAAHRRAQAVRPDDLSDILFTSGTTGAPKGVLAEHRHTVAGAHGWGANGGLGLGDRYLMVNPFFHTFGYKAGILPSLLFGATMLPLAVYSPTEAMKAVAAEAITVFPGAPTIFQTILDDPERTGYDLSSLRLIVTGATIVPVVLIERLQSELGVETVITAYGQTETSGFITTCRPDDDALTVATTCGRAYEGMEVRLGDNDEVLTRGAMVMRGYLDDPEATAATIDEDGWLHTGDVGSLDGDGNLTITDRLKDMYICGGFNVYPAEVEQVLTRVPGITEAAVIGVADERLGEVGKAYLTRRDGVAVTEEQVLEYAKAHLANFKVPRAVEFVDTFPRNPSGKILKRELR</sequence>
<evidence type="ECO:0000256" key="1">
    <source>
        <dbReference type="ARBA" id="ARBA00006432"/>
    </source>
</evidence>
<dbReference type="Pfam" id="PF00501">
    <property type="entry name" value="AMP-binding"/>
    <property type="match status" value="1"/>
</dbReference>
<feature type="domain" description="AMP-binding enzyme C-terminal" evidence="5">
    <location>
        <begin position="460"/>
        <end position="535"/>
    </location>
</feature>
<dbReference type="RefSeq" id="WP_344781685.1">
    <property type="nucleotide sequence ID" value="NZ_BAAAZW010000003.1"/>
</dbReference>
<dbReference type="InterPro" id="IPR025110">
    <property type="entry name" value="AMP-bd_C"/>
</dbReference>
<dbReference type="Pfam" id="PF13193">
    <property type="entry name" value="AMP-binding_C"/>
    <property type="match status" value="1"/>
</dbReference>
<proteinExistence type="inferred from homology"/>
<dbReference type="Gene3D" id="3.40.50.12780">
    <property type="entry name" value="N-terminal domain of ligase-like"/>
    <property type="match status" value="2"/>
</dbReference>
<evidence type="ECO:0000313" key="7">
    <source>
        <dbReference type="Proteomes" id="UP001418444"/>
    </source>
</evidence>
<comment type="caution">
    <text evidence="6">The sequence shown here is derived from an EMBL/GenBank/DDBJ whole genome shotgun (WGS) entry which is preliminary data.</text>
</comment>
<feature type="region of interest" description="Disordered" evidence="3">
    <location>
        <begin position="149"/>
        <end position="170"/>
    </location>
</feature>
<feature type="compositionally biased region" description="Basic and acidic residues" evidence="3">
    <location>
        <begin position="149"/>
        <end position="159"/>
    </location>
</feature>
<dbReference type="Proteomes" id="UP001418444">
    <property type="component" value="Unassembled WGS sequence"/>
</dbReference>
<comment type="similarity">
    <text evidence="1">Belongs to the ATP-dependent AMP-binding enzyme family.</text>
</comment>